<proteinExistence type="predicted"/>
<keyword evidence="3" id="KW-1185">Reference proteome</keyword>
<evidence type="ECO:0000259" key="1">
    <source>
        <dbReference type="Pfam" id="PF19500"/>
    </source>
</evidence>
<protein>
    <recommendedName>
        <fullName evidence="1">DUF6035 domain-containing protein</fullName>
    </recommendedName>
</protein>
<dbReference type="EMBL" id="CP029830">
    <property type="protein sequence ID" value="AWU95615.1"/>
    <property type="molecule type" value="Genomic_DNA"/>
</dbReference>
<evidence type="ECO:0000313" key="2">
    <source>
        <dbReference type="EMBL" id="AWU95615.1"/>
    </source>
</evidence>
<name>A0A2U9S7S8_9PROT</name>
<dbReference type="Pfam" id="PF19500">
    <property type="entry name" value="DUF6035"/>
    <property type="match status" value="1"/>
</dbReference>
<accession>A0A2U9S7S8</accession>
<dbReference type="Proteomes" id="UP000249605">
    <property type="component" value="Plasmid unnamed1"/>
</dbReference>
<feature type="domain" description="DUF6035" evidence="1">
    <location>
        <begin position="151"/>
        <end position="239"/>
    </location>
</feature>
<dbReference type="AlphaFoldDB" id="A0A2U9S7S8"/>
<dbReference type="InterPro" id="IPR046099">
    <property type="entry name" value="DUF6035"/>
</dbReference>
<keyword evidence="2" id="KW-0614">Plasmid</keyword>
<organism evidence="2 3">
    <name type="scientific">Azospirillum ramasamyi</name>
    <dbReference type="NCBI Taxonomy" id="682998"/>
    <lineage>
        <taxon>Bacteria</taxon>
        <taxon>Pseudomonadati</taxon>
        <taxon>Pseudomonadota</taxon>
        <taxon>Alphaproteobacteria</taxon>
        <taxon>Rhodospirillales</taxon>
        <taxon>Azospirillaceae</taxon>
        <taxon>Azospirillum</taxon>
    </lineage>
</organism>
<dbReference type="OrthoDB" id="1302950at2"/>
<evidence type="ECO:0000313" key="3">
    <source>
        <dbReference type="Proteomes" id="UP000249605"/>
    </source>
</evidence>
<gene>
    <name evidence="2" type="ORF">DM194_15045</name>
</gene>
<dbReference type="KEGG" id="azm:DM194_15045"/>
<reference evidence="2 3" key="1">
    <citation type="submission" date="2018-06" db="EMBL/GenBank/DDBJ databases">
        <title>Complete genome sequencing of Azospirillum sp. M2T2B2.</title>
        <authorList>
            <person name="Heo J."/>
            <person name="Kim S.-J."/>
            <person name="Kwon S.-W."/>
            <person name="Anandham R."/>
        </authorList>
    </citation>
    <scope>NUCLEOTIDE SEQUENCE [LARGE SCALE GENOMIC DNA]</scope>
    <source>
        <strain evidence="2 3">M2T2B2</strain>
        <plasmid evidence="2 3">unnamed1</plasmid>
    </source>
</reference>
<geneLocation type="plasmid" evidence="2 3">
    <name>unnamed1</name>
</geneLocation>
<sequence length="498" mass="56842">MAKRSPSGSPTRLIREILHVPTGERRRTDDGWLDAMPDDEFVHARRRATTARNSGGSEWACAACGHPAFPSRHHLTRLRHFRHFAGAPADCPWHQDDGFDLAELDTLRFGGKGEGARHREVKRFLMHMTSVDPRFSPPNVANYDPYKEHWVTAANGDRRRPDVYRRLHGNPIAFEIQLARTYLNAIQGRETFYQEQGIRLAWVFWEFEKVRDRLSAQDIYHFNRSNALSLDLEAVEHSLGTGRLHFRVWWWEHVLDSWGKPGRVWRERFVDVDELLWDPESGLPYLVDPEAMRVAAAEARQAAAEESKAAEARRVAALADGVAAIWAVEADRHPWRLSDRGFDRETYERFTEPPWWVLARAVGCTVSWDEAYEKYGCSSVLPLLYAIRDGRGYGGMNLAAVVMNLLEHRRWATHAVVAVARAYGRRESLDGRPNAVAKVVRNMREAFRGVPGSTPVRQMDEVLATLFPEAAEAIRQPWPPQAALERMRAQAEASGSER</sequence>
<dbReference type="RefSeq" id="WP_111068374.1">
    <property type="nucleotide sequence ID" value="NZ_CP029830.1"/>
</dbReference>